<evidence type="ECO:0000313" key="2">
    <source>
        <dbReference type="Proteomes" id="UP000461162"/>
    </source>
</evidence>
<dbReference type="InterPro" id="IPR002882">
    <property type="entry name" value="CofD"/>
</dbReference>
<sequence length="392" mass="41040">MEKPVTGTFSRCGPASYTTRGPRLLFFSGGSALRETSRRLIRHTRDSVHVITPFDSGGSSAVLRRAFDMPAVGDIRNRLMALADLEEPGVRELYALFTCRFSRREPGPALRVELERMACGEHVLAALVPEPVRGRVTGWLADFLAAMPEGFDLRGASVGNLALTARWLAHGRRLGPAIDEVSRLVGAGGLVRPVVEGDLHLAAELEDGSVVTGQHRLTGKEGAPVASPVRRIWLTGSPDDALPLSAAIDGEVAGLVSGADLICYPVGSFFTSVLANLLPAGVGRAVAACPGPKVFVPNPGGDPELLGHTVAGQVGLLRRVLAADGGEDGNDPAVAGRLLDYILVDGGADYPGGVDKAALAASGLRVVDRPLLGREPGRFDPDLLAEALLALV</sequence>
<dbReference type="Pfam" id="PF01933">
    <property type="entry name" value="CofD"/>
    <property type="match status" value="1"/>
</dbReference>
<dbReference type="PANTHER" id="PTHR31240">
    <property type="entry name" value="MATERNAL EFFECT EMBRYO ARREST 18"/>
    <property type="match status" value="1"/>
</dbReference>
<protein>
    <submittedName>
        <fullName evidence="1">GAK system CofD-like protein</fullName>
    </submittedName>
</protein>
<dbReference type="Proteomes" id="UP000461162">
    <property type="component" value="Unassembled WGS sequence"/>
</dbReference>
<dbReference type="InterPro" id="IPR027591">
    <property type="entry name" value="CofD-rel_GAK"/>
</dbReference>
<dbReference type="EMBL" id="WODC01000005">
    <property type="protein sequence ID" value="MUM77914.1"/>
    <property type="molecule type" value="Genomic_DNA"/>
</dbReference>
<dbReference type="RefSeq" id="WP_155934523.1">
    <property type="nucleotide sequence ID" value="NZ_WODC01000005.1"/>
</dbReference>
<dbReference type="PANTHER" id="PTHR31240:SF0">
    <property type="entry name" value="MATERNAL EFFECT EMBRYO ARREST 18"/>
    <property type="match status" value="1"/>
</dbReference>
<dbReference type="InterPro" id="IPR038136">
    <property type="entry name" value="CofD-like_dom_sf"/>
</dbReference>
<dbReference type="SUPFAM" id="SSF142338">
    <property type="entry name" value="CofD-like"/>
    <property type="match status" value="1"/>
</dbReference>
<evidence type="ECO:0000313" key="1">
    <source>
        <dbReference type="EMBL" id="MUM77914.1"/>
    </source>
</evidence>
<keyword evidence="2" id="KW-1185">Reference proteome</keyword>
<comment type="caution">
    <text evidence="1">The sequence shown here is derived from an EMBL/GenBank/DDBJ whole genome shotgun (WGS) entry which is preliminary data.</text>
</comment>
<gene>
    <name evidence="1" type="ORF">GKC30_09740</name>
</gene>
<accession>A0A7K1KP95</accession>
<dbReference type="GO" id="GO:0043743">
    <property type="term" value="F:LPPG:FO 2-phospho-L-lactate transferase activity"/>
    <property type="evidence" value="ECO:0007669"/>
    <property type="project" value="InterPro"/>
</dbReference>
<dbReference type="Gene3D" id="3.40.50.10680">
    <property type="entry name" value="CofD-like domains"/>
    <property type="match status" value="1"/>
</dbReference>
<proteinExistence type="predicted"/>
<dbReference type="NCBIfam" id="TIGR04357">
    <property type="entry name" value="CofD_rel_GAK"/>
    <property type="match status" value="1"/>
</dbReference>
<organism evidence="1 2">
    <name type="scientific">Pseudodesulfovibrio alkaliphilus</name>
    <dbReference type="NCBI Taxonomy" id="2661613"/>
    <lineage>
        <taxon>Bacteria</taxon>
        <taxon>Pseudomonadati</taxon>
        <taxon>Thermodesulfobacteriota</taxon>
        <taxon>Desulfovibrionia</taxon>
        <taxon>Desulfovibrionales</taxon>
        <taxon>Desulfovibrionaceae</taxon>
    </lineage>
</organism>
<dbReference type="CDD" id="cd07187">
    <property type="entry name" value="YvcK_like"/>
    <property type="match status" value="1"/>
</dbReference>
<dbReference type="AlphaFoldDB" id="A0A7K1KP95"/>
<reference evidence="1 2" key="1">
    <citation type="submission" date="2019-11" db="EMBL/GenBank/DDBJ databases">
        <title>Pseudodesulfovibrio alkaliphilus, sp. nov., an alkaliphilic sulfate-reducing bacteria from mud volcano of Taman peninsula, Russia.</title>
        <authorList>
            <person name="Frolova A."/>
            <person name="Merkel A.Y."/>
            <person name="Slobodkin A.I."/>
        </authorList>
    </citation>
    <scope>NUCLEOTIDE SEQUENCE [LARGE SCALE GENOMIC DNA]</scope>
    <source>
        <strain evidence="1 2">F-1</strain>
    </source>
</reference>
<name>A0A7K1KP95_9BACT</name>